<dbReference type="PANTHER" id="PTHR11571:SF150">
    <property type="entry name" value="GLUTATHIONE S-TRANSFERASE"/>
    <property type="match status" value="1"/>
</dbReference>
<organism evidence="3 4">
    <name type="scientific">Tetradesmus obliquus</name>
    <name type="common">Green alga</name>
    <name type="synonym">Acutodesmus obliquus</name>
    <dbReference type="NCBI Taxonomy" id="3088"/>
    <lineage>
        <taxon>Eukaryota</taxon>
        <taxon>Viridiplantae</taxon>
        <taxon>Chlorophyta</taxon>
        <taxon>core chlorophytes</taxon>
        <taxon>Chlorophyceae</taxon>
        <taxon>CS clade</taxon>
        <taxon>Sphaeropleales</taxon>
        <taxon>Scenedesmaceae</taxon>
        <taxon>Tetradesmus</taxon>
    </lineage>
</organism>
<dbReference type="SFLD" id="SFLDG00363">
    <property type="entry name" value="AMPS_(cytGST):_Alpha-__Mu-__Pi"/>
    <property type="match status" value="1"/>
</dbReference>
<dbReference type="InterPro" id="IPR036282">
    <property type="entry name" value="Glutathione-S-Trfase_C_sf"/>
</dbReference>
<dbReference type="Gene3D" id="3.40.30.10">
    <property type="entry name" value="Glutaredoxin"/>
    <property type="match status" value="1"/>
</dbReference>
<dbReference type="SUPFAM" id="SSF47616">
    <property type="entry name" value="GST C-terminal domain-like"/>
    <property type="match status" value="1"/>
</dbReference>
<dbReference type="CDD" id="cd03192">
    <property type="entry name" value="GST_C_Sigma_like"/>
    <property type="match status" value="1"/>
</dbReference>
<dbReference type="InterPro" id="IPR004045">
    <property type="entry name" value="Glutathione_S-Trfase_N"/>
</dbReference>
<evidence type="ECO:0000313" key="3">
    <source>
        <dbReference type="EMBL" id="WIA13340.1"/>
    </source>
</evidence>
<gene>
    <name evidence="3" type="ORF">OEZ85_006922</name>
</gene>
<evidence type="ECO:0000259" key="1">
    <source>
        <dbReference type="Pfam" id="PF02798"/>
    </source>
</evidence>
<proteinExistence type="predicted"/>
<protein>
    <recommendedName>
        <fullName evidence="5">Glutathione S-transferase</fullName>
    </recommendedName>
</protein>
<accession>A0ABY8TWJ7</accession>
<reference evidence="3 4" key="1">
    <citation type="submission" date="2023-05" db="EMBL/GenBank/DDBJ databases">
        <title>A 100% complete, gapless, phased diploid assembly of the Scenedesmus obliquus UTEX 3031 genome.</title>
        <authorList>
            <person name="Biondi T.C."/>
            <person name="Hanschen E.R."/>
            <person name="Kwon T."/>
            <person name="Eng W."/>
            <person name="Kruse C.P.S."/>
            <person name="Koehler S.I."/>
            <person name="Kunde Y."/>
            <person name="Gleasner C.D."/>
            <person name="You Mak K.T."/>
            <person name="Polle J."/>
            <person name="Hovde B.T."/>
            <person name="Starkenburg S.R."/>
        </authorList>
    </citation>
    <scope>NUCLEOTIDE SEQUENCE [LARGE SCALE GENOMIC DNA]</scope>
    <source>
        <strain evidence="3 4">DOE0152z</strain>
    </source>
</reference>
<sequence>MVKIIYFGIPGRAEVARLTAAIGKIEHEDKRVDFEEWQKLKQEGWAPFGQLPVLEVDGKYLAQSAAIDRYLAQRAGLLPADPWKAAQADQAYFFCEDVWQTLYPSFKIKDPEEKVKARQELLAGALADKLKLLSKVIEGRAGKFLTGDELSHGDLAVFCNLSTLKSGWLDGIPKDVLNDYPVLKDFRNSVAAVPAVAAFYADAKNNDDIRTTGFRADA</sequence>
<dbReference type="Gene3D" id="1.20.1050.10">
    <property type="match status" value="1"/>
</dbReference>
<evidence type="ECO:0008006" key="5">
    <source>
        <dbReference type="Google" id="ProtNLM"/>
    </source>
</evidence>
<evidence type="ECO:0000259" key="2">
    <source>
        <dbReference type="Pfam" id="PF14497"/>
    </source>
</evidence>
<dbReference type="EMBL" id="CP126211">
    <property type="protein sequence ID" value="WIA13340.1"/>
    <property type="molecule type" value="Genomic_DNA"/>
</dbReference>
<keyword evidence="4" id="KW-1185">Reference proteome</keyword>
<dbReference type="InterPro" id="IPR050213">
    <property type="entry name" value="GST_superfamily"/>
</dbReference>
<dbReference type="SUPFAM" id="SSF52833">
    <property type="entry name" value="Thioredoxin-like"/>
    <property type="match status" value="1"/>
</dbReference>
<dbReference type="CDD" id="cd03039">
    <property type="entry name" value="GST_N_Sigma_like"/>
    <property type="match status" value="1"/>
</dbReference>
<dbReference type="InterPro" id="IPR040079">
    <property type="entry name" value="Glutathione_S-Trfase"/>
</dbReference>
<dbReference type="Proteomes" id="UP001244341">
    <property type="component" value="Chromosome 4b"/>
</dbReference>
<feature type="domain" description="GST N-terminal" evidence="1">
    <location>
        <begin position="4"/>
        <end position="73"/>
    </location>
</feature>
<evidence type="ECO:0000313" key="4">
    <source>
        <dbReference type="Proteomes" id="UP001244341"/>
    </source>
</evidence>
<dbReference type="SFLD" id="SFLDG01205">
    <property type="entry name" value="AMPS.1"/>
    <property type="match status" value="1"/>
</dbReference>
<dbReference type="SFLD" id="SFLDS00019">
    <property type="entry name" value="Glutathione_Transferase_(cytos"/>
    <property type="match status" value="1"/>
</dbReference>
<dbReference type="Pfam" id="PF14497">
    <property type="entry name" value="GST_C_3"/>
    <property type="match status" value="1"/>
</dbReference>
<dbReference type="PANTHER" id="PTHR11571">
    <property type="entry name" value="GLUTATHIONE S-TRANSFERASE"/>
    <property type="match status" value="1"/>
</dbReference>
<name>A0ABY8TWJ7_TETOB</name>
<dbReference type="InterPro" id="IPR004046">
    <property type="entry name" value="GST_C"/>
</dbReference>
<feature type="domain" description="Glutathione S-transferase C-terminal" evidence="2">
    <location>
        <begin position="97"/>
        <end position="201"/>
    </location>
</feature>
<dbReference type="InterPro" id="IPR036249">
    <property type="entry name" value="Thioredoxin-like_sf"/>
</dbReference>
<dbReference type="Pfam" id="PF02798">
    <property type="entry name" value="GST_N"/>
    <property type="match status" value="1"/>
</dbReference>